<dbReference type="PANTHER" id="PTHR19229:SF36">
    <property type="entry name" value="ATP-BINDING CASSETTE SUB-FAMILY A MEMBER 2"/>
    <property type="match status" value="1"/>
</dbReference>
<dbReference type="SUPFAM" id="SSF52540">
    <property type="entry name" value="P-loop containing nucleoside triphosphate hydrolases"/>
    <property type="match status" value="1"/>
</dbReference>
<proteinExistence type="inferred from homology"/>
<name>A0A7S1UDZ8_9STRA</name>
<evidence type="ECO:0000256" key="1">
    <source>
        <dbReference type="ARBA" id="ARBA00004141"/>
    </source>
</evidence>
<dbReference type="PROSITE" id="PS00211">
    <property type="entry name" value="ABC_TRANSPORTER_1"/>
    <property type="match status" value="1"/>
</dbReference>
<feature type="transmembrane region" description="Helical" evidence="10">
    <location>
        <begin position="465"/>
        <end position="487"/>
    </location>
</feature>
<evidence type="ECO:0000256" key="3">
    <source>
        <dbReference type="ARBA" id="ARBA00022448"/>
    </source>
</evidence>
<dbReference type="Gene3D" id="3.40.50.300">
    <property type="entry name" value="P-loop containing nucleotide triphosphate hydrolases"/>
    <property type="match status" value="1"/>
</dbReference>
<comment type="similarity">
    <text evidence="2">Belongs to the ABC transporter superfamily. ABCA family.</text>
</comment>
<keyword evidence="8 10" id="KW-1133">Transmembrane helix</keyword>
<dbReference type="Pfam" id="PF12698">
    <property type="entry name" value="ABC2_membrane_3"/>
    <property type="match status" value="1"/>
</dbReference>
<dbReference type="InterPro" id="IPR003439">
    <property type="entry name" value="ABC_transporter-like_ATP-bd"/>
</dbReference>
<organism evidence="12">
    <name type="scientific">Phaeomonas parva</name>
    <dbReference type="NCBI Taxonomy" id="124430"/>
    <lineage>
        <taxon>Eukaryota</taxon>
        <taxon>Sar</taxon>
        <taxon>Stramenopiles</taxon>
        <taxon>Ochrophyta</taxon>
        <taxon>Pinguiophyceae</taxon>
        <taxon>Pinguiochrysidales</taxon>
        <taxon>Pinguiochrysidaceae</taxon>
        <taxon>Phaeomonas</taxon>
    </lineage>
</organism>
<keyword evidence="6" id="KW-0547">Nucleotide-binding</keyword>
<reference evidence="12" key="1">
    <citation type="submission" date="2021-01" db="EMBL/GenBank/DDBJ databases">
        <authorList>
            <person name="Corre E."/>
            <person name="Pelletier E."/>
            <person name="Niang G."/>
            <person name="Scheremetjew M."/>
            <person name="Finn R."/>
            <person name="Kale V."/>
            <person name="Holt S."/>
            <person name="Cochrane G."/>
            <person name="Meng A."/>
            <person name="Brown T."/>
            <person name="Cohen L."/>
        </authorList>
    </citation>
    <scope>NUCLEOTIDE SEQUENCE</scope>
    <source>
        <strain evidence="12">CCMP2877</strain>
    </source>
</reference>
<evidence type="ECO:0000256" key="4">
    <source>
        <dbReference type="ARBA" id="ARBA00022692"/>
    </source>
</evidence>
<dbReference type="Pfam" id="PF00005">
    <property type="entry name" value="ABC_tran"/>
    <property type="match status" value="1"/>
</dbReference>
<dbReference type="InterPro" id="IPR017871">
    <property type="entry name" value="ABC_transporter-like_CS"/>
</dbReference>
<dbReference type="GO" id="GO:0005319">
    <property type="term" value="F:lipid transporter activity"/>
    <property type="evidence" value="ECO:0007669"/>
    <property type="project" value="TreeGrafter"/>
</dbReference>
<dbReference type="FunFam" id="3.40.50.300:FF:000335">
    <property type="entry name" value="ATP binding cassette subfamily A member 5"/>
    <property type="match status" value="1"/>
</dbReference>
<dbReference type="PANTHER" id="PTHR19229">
    <property type="entry name" value="ATP-BINDING CASSETTE TRANSPORTER SUBFAMILY A ABCA"/>
    <property type="match status" value="1"/>
</dbReference>
<sequence>MPFSASNKFSALFRHFDAHKEEWAIESYGISVTTLEEVFLKVARHENPESLQHKSSRLLDAAEKAKKRMKALAVESKVDEMREEAKVYGEDGGDVELVGGGHDLEADEDGPKEIRTHDRSNEILFFGLHLKALLIKRALVFKRDYKPWICQYMIPLIFVLAGVGGISSIDSTVNEPLLILNTDDYNGGGASANPMMYNDPGTEWGTNFYSGTYPNPGEGTFFYDPQAELCEDFGYTGGATCPLSATTTPTTHEAVMDEIDGEEVAAYADFNGNSVTDPLLGFQQQLLENEDVSSDGDSQYGAIAFAVANAVSDISSVATDIPTYLYIVMSNYTALHGAPIFDAIAQEGILKTIDSDASFTVSVHPLPETKKQKAVNDQANTFGSLMILLLAIPFIPAGFVIFPVREVMTKSKHQQVVSGVSYEAYWLSHWIFDVLSYQPTWLVIFGLLAAFDLDNITKGEAGNAVMLLFFLYGFAITGFTYITSYAFDKPATAQVVTLMINFIIGVLMTLAAWILEIIEDTRDANEVIQFVFRLFPTFCLGRGILWIGLQNIFEIIGIIPVDSSPFSKDVAQYDIIFLAWESVVYVTIAILMDRAMTFPWLRQLVFGSRMTDEEAAKLDEAEIEDDVVAENERVASGGADNELIAIRGIRHKYAGGKFAVRGVSLGIPTGQCFGLLGINGAGKTTTLSILSGEFAPSRGTATLDGHDLLTDPIGVRRLIGYCPQFDALFEHLTGQEHLAMYARIKGVYESEIEKVCTDKATEMDLLKHWERTAGRYSGGNKRKLSVACAMIGEPKIVFLDEPSTGMDPLARRFMWDVISAIATRRGRCAVILTTHSMEECEALCGRIGIMVGGRFRCIGSAQHLKHKYGLGFSLEAALKLPTHDEGRELASRMGVFEEDTINERSALEAALTAVGYEAFSKSISEEGSGGALHYQLSHGAGIPTLELAEYLLLEKNKMELEKALHDSYEGVVLREAQGKKMSFELPGEDAEGTKLQLADVFDVLEGLKESCGVQEYSLMSTSLEMVFNRFAAQQEEEKGHAAGLQG</sequence>
<dbReference type="InterPro" id="IPR027417">
    <property type="entry name" value="P-loop_NTPase"/>
</dbReference>
<evidence type="ECO:0000313" key="12">
    <source>
        <dbReference type="EMBL" id="CAD9265005.1"/>
    </source>
</evidence>
<dbReference type="GO" id="GO:0016887">
    <property type="term" value="F:ATP hydrolysis activity"/>
    <property type="evidence" value="ECO:0007669"/>
    <property type="project" value="InterPro"/>
</dbReference>
<dbReference type="GO" id="GO:0005524">
    <property type="term" value="F:ATP binding"/>
    <property type="evidence" value="ECO:0007669"/>
    <property type="project" value="UniProtKB-KW"/>
</dbReference>
<evidence type="ECO:0000256" key="7">
    <source>
        <dbReference type="ARBA" id="ARBA00022840"/>
    </source>
</evidence>
<dbReference type="GO" id="GO:0016020">
    <property type="term" value="C:membrane"/>
    <property type="evidence" value="ECO:0007669"/>
    <property type="project" value="UniProtKB-SubCell"/>
</dbReference>
<feature type="transmembrane region" description="Helical" evidence="10">
    <location>
        <begin position="493"/>
        <end position="518"/>
    </location>
</feature>
<dbReference type="CDD" id="cd03263">
    <property type="entry name" value="ABC_subfamily_A"/>
    <property type="match status" value="1"/>
</dbReference>
<dbReference type="GO" id="GO:0140359">
    <property type="term" value="F:ABC-type transporter activity"/>
    <property type="evidence" value="ECO:0007669"/>
    <property type="project" value="InterPro"/>
</dbReference>
<keyword evidence="9 10" id="KW-0472">Membrane</keyword>
<evidence type="ECO:0000256" key="9">
    <source>
        <dbReference type="ARBA" id="ARBA00023136"/>
    </source>
</evidence>
<dbReference type="SMART" id="SM00382">
    <property type="entry name" value="AAA"/>
    <property type="match status" value="1"/>
</dbReference>
<dbReference type="PROSITE" id="PS50893">
    <property type="entry name" value="ABC_TRANSPORTER_2"/>
    <property type="match status" value="1"/>
</dbReference>
<gene>
    <name evidence="12" type="ORF">PPAR1163_LOCUS23421</name>
</gene>
<protein>
    <recommendedName>
        <fullName evidence="11">ABC transporter domain-containing protein</fullName>
    </recommendedName>
</protein>
<dbReference type="InterPro" id="IPR003593">
    <property type="entry name" value="AAA+_ATPase"/>
</dbReference>
<feature type="transmembrane region" description="Helical" evidence="10">
    <location>
        <begin position="530"/>
        <end position="553"/>
    </location>
</feature>
<dbReference type="EMBL" id="HBGJ01037125">
    <property type="protein sequence ID" value="CAD9265005.1"/>
    <property type="molecule type" value="Transcribed_RNA"/>
</dbReference>
<evidence type="ECO:0000259" key="11">
    <source>
        <dbReference type="PROSITE" id="PS50893"/>
    </source>
</evidence>
<evidence type="ECO:0000256" key="5">
    <source>
        <dbReference type="ARBA" id="ARBA00022737"/>
    </source>
</evidence>
<keyword evidence="4 10" id="KW-0812">Transmembrane</keyword>
<feature type="domain" description="ABC transporter" evidence="11">
    <location>
        <begin position="644"/>
        <end position="877"/>
    </location>
</feature>
<feature type="transmembrane region" description="Helical" evidence="10">
    <location>
        <begin position="573"/>
        <end position="592"/>
    </location>
</feature>
<evidence type="ECO:0000256" key="6">
    <source>
        <dbReference type="ARBA" id="ARBA00022741"/>
    </source>
</evidence>
<evidence type="ECO:0000256" key="10">
    <source>
        <dbReference type="SAM" id="Phobius"/>
    </source>
</evidence>
<evidence type="ECO:0000256" key="2">
    <source>
        <dbReference type="ARBA" id="ARBA00008869"/>
    </source>
</evidence>
<keyword evidence="5" id="KW-0677">Repeat</keyword>
<accession>A0A7S1UDZ8</accession>
<feature type="transmembrane region" description="Helical" evidence="10">
    <location>
        <begin position="435"/>
        <end position="453"/>
    </location>
</feature>
<evidence type="ECO:0000256" key="8">
    <source>
        <dbReference type="ARBA" id="ARBA00022989"/>
    </source>
</evidence>
<dbReference type="InterPro" id="IPR013525">
    <property type="entry name" value="ABC2_TM"/>
</dbReference>
<dbReference type="InterPro" id="IPR026082">
    <property type="entry name" value="ABCA"/>
</dbReference>
<feature type="transmembrane region" description="Helical" evidence="10">
    <location>
        <begin position="379"/>
        <end position="402"/>
    </location>
</feature>
<dbReference type="AlphaFoldDB" id="A0A7S1UDZ8"/>
<comment type="subcellular location">
    <subcellularLocation>
        <location evidence="1">Membrane</location>
        <topology evidence="1">Multi-pass membrane protein</topology>
    </subcellularLocation>
</comment>
<keyword evidence="3" id="KW-0813">Transport</keyword>
<keyword evidence="7" id="KW-0067">ATP-binding</keyword>